<evidence type="ECO:0000256" key="1">
    <source>
        <dbReference type="SAM" id="MobiDB-lite"/>
    </source>
</evidence>
<proteinExistence type="predicted"/>
<feature type="region of interest" description="Disordered" evidence="1">
    <location>
        <begin position="122"/>
        <end position="162"/>
    </location>
</feature>
<sequence>MGGNSKNSNPKFTRERQIFHYTFLFDAYDVSDAAYDKAVEVVADAVRQETHKEDIRLVEETKKWVLSPERKAPKKEREYAAARLDGVITKIKNAMQGALAKIQRTLMQPEIKQAGKEQIKEKARESIKDKIAKAKVSADRKNRERWEREGRIDPAKKQDMEL</sequence>
<protein>
    <submittedName>
        <fullName evidence="2">Uncharacterized protein</fullName>
    </submittedName>
</protein>
<evidence type="ECO:0000313" key="2">
    <source>
        <dbReference type="EMBL" id="CUQ31315.1"/>
    </source>
</evidence>
<gene>
    <name evidence="2" type="ORF">ERS852480_05387</name>
</gene>
<reference evidence="2 3" key="1">
    <citation type="submission" date="2015-09" db="EMBL/GenBank/DDBJ databases">
        <authorList>
            <consortium name="Pathogen Informatics"/>
        </authorList>
    </citation>
    <scope>NUCLEOTIDE SEQUENCE [LARGE SCALE GENOMIC DNA]</scope>
    <source>
        <strain evidence="2 3">2789STDY5834865</strain>
    </source>
</reference>
<dbReference type="Proteomes" id="UP000095512">
    <property type="component" value="Unassembled WGS sequence"/>
</dbReference>
<organism evidence="2 3">
    <name type="scientific">Enterocloster clostridioformis</name>
    <dbReference type="NCBI Taxonomy" id="1531"/>
    <lineage>
        <taxon>Bacteria</taxon>
        <taxon>Bacillati</taxon>
        <taxon>Bacillota</taxon>
        <taxon>Clostridia</taxon>
        <taxon>Lachnospirales</taxon>
        <taxon>Lachnospiraceae</taxon>
        <taxon>Enterocloster</taxon>
    </lineage>
</organism>
<dbReference type="EMBL" id="CZAB01000190">
    <property type="protein sequence ID" value="CUQ31315.1"/>
    <property type="molecule type" value="Genomic_DNA"/>
</dbReference>
<evidence type="ECO:0000313" key="3">
    <source>
        <dbReference type="Proteomes" id="UP000095512"/>
    </source>
</evidence>
<accession>A0A174VH01</accession>
<name>A0A174VH01_9FIRM</name>
<dbReference type="AlphaFoldDB" id="A0A174VH01"/>